<evidence type="ECO:0000313" key="3">
    <source>
        <dbReference type="EMBL" id="KUM98066.1"/>
    </source>
</evidence>
<dbReference type="GO" id="GO:0019202">
    <property type="term" value="F:amino acid kinase activity"/>
    <property type="evidence" value="ECO:0007669"/>
    <property type="project" value="TreeGrafter"/>
</dbReference>
<evidence type="ECO:0000259" key="2">
    <source>
        <dbReference type="Pfam" id="PF01636"/>
    </source>
</evidence>
<dbReference type="OrthoDB" id="241498at2"/>
<comment type="similarity">
    <text evidence="1">Belongs to the pseudomonas-type ThrB family.</text>
</comment>
<protein>
    <recommendedName>
        <fullName evidence="2">Aminoglycoside phosphotransferase domain-containing protein</fullName>
    </recommendedName>
</protein>
<evidence type="ECO:0000256" key="1">
    <source>
        <dbReference type="ARBA" id="ARBA00038240"/>
    </source>
</evidence>
<proteinExistence type="inferred from homology"/>
<dbReference type="SUPFAM" id="SSF56112">
    <property type="entry name" value="Protein kinase-like (PK-like)"/>
    <property type="match status" value="1"/>
</dbReference>
<dbReference type="PANTHER" id="PTHR21064:SF6">
    <property type="entry name" value="AMINOGLYCOSIDE PHOSPHOTRANSFERASE DOMAIN-CONTAINING PROTEIN"/>
    <property type="match status" value="1"/>
</dbReference>
<gene>
    <name evidence="3" type="ORF">AQI95_41495</name>
</gene>
<organism evidence="3 4">
    <name type="scientific">Streptomyces yokosukanensis</name>
    <dbReference type="NCBI Taxonomy" id="67386"/>
    <lineage>
        <taxon>Bacteria</taxon>
        <taxon>Bacillati</taxon>
        <taxon>Actinomycetota</taxon>
        <taxon>Actinomycetes</taxon>
        <taxon>Kitasatosporales</taxon>
        <taxon>Streptomycetaceae</taxon>
        <taxon>Streptomyces</taxon>
    </lineage>
</organism>
<keyword evidence="4" id="KW-1185">Reference proteome</keyword>
<dbReference type="Gene3D" id="3.90.1200.10">
    <property type="match status" value="1"/>
</dbReference>
<dbReference type="InterPro" id="IPR002575">
    <property type="entry name" value="Aminoglycoside_PTrfase"/>
</dbReference>
<sequence>MVTRLNRLAVVGAAEVNSVASTYGLGHVREFRECGEGMVNSNYRLDTDGGTYLLRLYAADRRREEIDLELSVLRHLGDAGFPVPRYVCARNGERVGELAGRLFTVLTYLPGRTLTQDELAHDIVTQVGSAYARMRLLLNGFVPDGRKDNAEEQLCGGLMDDALKRLEAEDAEVAAEVGDVWSEVSPLFTPPTERQVVHGDLYFANTVVDEHCNLVGFIDFDDAYLGSSLLDLALVVMEFSTPADNVIDLDLAAALLRAYVAAGGPRPDTDVFPEALLFLCCKFLCYTAQIQQRQGEPIEQNDYLRRMRHLRTREVREMVRHRVERAVVTGR</sequence>
<dbReference type="AlphaFoldDB" id="A0A101NRJ9"/>
<dbReference type="Proteomes" id="UP000053127">
    <property type="component" value="Unassembled WGS sequence"/>
</dbReference>
<dbReference type="Pfam" id="PF01636">
    <property type="entry name" value="APH"/>
    <property type="match status" value="1"/>
</dbReference>
<reference evidence="3 4" key="1">
    <citation type="submission" date="2015-10" db="EMBL/GenBank/DDBJ databases">
        <title>Draft genome sequence of Streptomyces yokosukanensis DSM 40224, type strain for the species Streptomyces yokosukanensis.</title>
        <authorList>
            <person name="Ruckert C."/>
            <person name="Winkler A."/>
            <person name="Kalinowski J."/>
            <person name="Kampfer P."/>
            <person name="Glaeser S."/>
        </authorList>
    </citation>
    <scope>NUCLEOTIDE SEQUENCE [LARGE SCALE GENOMIC DNA]</scope>
    <source>
        <strain evidence="3 4">DSM 40224</strain>
    </source>
</reference>
<dbReference type="Gene3D" id="3.30.200.20">
    <property type="entry name" value="Phosphorylase Kinase, domain 1"/>
    <property type="match status" value="1"/>
</dbReference>
<dbReference type="EMBL" id="LMWN01000079">
    <property type="protein sequence ID" value="KUM98066.1"/>
    <property type="molecule type" value="Genomic_DNA"/>
</dbReference>
<dbReference type="InterPro" id="IPR050249">
    <property type="entry name" value="Pseudomonas-type_ThrB"/>
</dbReference>
<comment type="caution">
    <text evidence="3">The sequence shown here is derived from an EMBL/GenBank/DDBJ whole genome shotgun (WGS) entry which is preliminary data.</text>
</comment>
<evidence type="ECO:0000313" key="4">
    <source>
        <dbReference type="Proteomes" id="UP000053127"/>
    </source>
</evidence>
<dbReference type="RefSeq" id="WP_067136334.1">
    <property type="nucleotide sequence ID" value="NZ_KQ948236.1"/>
</dbReference>
<accession>A0A101NRJ9</accession>
<dbReference type="InterPro" id="IPR011009">
    <property type="entry name" value="Kinase-like_dom_sf"/>
</dbReference>
<dbReference type="PANTHER" id="PTHR21064">
    <property type="entry name" value="AMINOGLYCOSIDE PHOSPHOTRANSFERASE DOMAIN-CONTAINING PROTEIN-RELATED"/>
    <property type="match status" value="1"/>
</dbReference>
<dbReference type="STRING" id="67386.AQI95_41495"/>
<name>A0A101NRJ9_9ACTN</name>
<feature type="domain" description="Aminoglycoside phosphotransferase" evidence="2">
    <location>
        <begin position="31"/>
        <end position="259"/>
    </location>
</feature>